<feature type="region of interest" description="Disordered" evidence="1">
    <location>
        <begin position="17"/>
        <end position="41"/>
    </location>
</feature>
<evidence type="ECO:0000256" key="1">
    <source>
        <dbReference type="SAM" id="MobiDB-lite"/>
    </source>
</evidence>
<dbReference type="SUPFAM" id="SSF53098">
    <property type="entry name" value="Ribonuclease H-like"/>
    <property type="match status" value="1"/>
</dbReference>
<proteinExistence type="predicted"/>
<comment type="caution">
    <text evidence="2">The sequence shown here is derived from an EMBL/GenBank/DDBJ whole genome shotgun (WGS) entry which is preliminary data.</text>
</comment>
<dbReference type="PANTHER" id="PTHR46880">
    <property type="entry name" value="RAS-ASSOCIATING DOMAIN-CONTAINING PROTEIN"/>
    <property type="match status" value="1"/>
</dbReference>
<feature type="compositionally biased region" description="Basic and acidic residues" evidence="1">
    <location>
        <begin position="32"/>
        <end position="41"/>
    </location>
</feature>
<dbReference type="Proteomes" id="UP001217089">
    <property type="component" value="Unassembled WGS sequence"/>
</dbReference>
<evidence type="ECO:0000313" key="2">
    <source>
        <dbReference type="EMBL" id="KAJ8300626.1"/>
    </source>
</evidence>
<sequence length="376" mass="42832">MAEPPSPAFSLLNFFEGAKPGLKRKQAPQSSESEKKEKTKQYEKVKHRKEFKSHWKVGREWLCFDEEKMFCTYCKEFWGGKKLKELAKIWVNGTSNFKKDSSEAGKALRQLNKAEYDKVSLRFRNAIAIAKHDKSFKDYILLCNLDEAKGFDTGVTYKNDKSARLFVKHIANVETEKTKSFLSKSLYFSITIDGVMDEAGDEQESIYLNSALKGVRQQRFLKFVSPESTTSEDIHAAIVEALRDDEIDMAKLVGITSDGASNMFGIKKRVTALLKKSHPAIVTTHCLAHRMELAVKSAVKQVSNKLYDRAMTLPLSLYYFYKKSSKQKKQLVRTFKICKLPCVLPMRVGGSRWVPHTIAAINAFFRSYQDHCNATG</sequence>
<reference evidence="2 3" key="1">
    <citation type="submission" date="2022-12" db="EMBL/GenBank/DDBJ databases">
        <title>Chromosome-level genome of Tegillarca granosa.</title>
        <authorList>
            <person name="Kim J."/>
        </authorList>
    </citation>
    <scope>NUCLEOTIDE SEQUENCE [LARGE SCALE GENOMIC DNA]</scope>
    <source>
        <strain evidence="2">Teg-2019</strain>
        <tissue evidence="2">Adductor muscle</tissue>
    </source>
</reference>
<gene>
    <name evidence="2" type="ORF">KUTeg_022145</name>
</gene>
<evidence type="ECO:0008006" key="4">
    <source>
        <dbReference type="Google" id="ProtNLM"/>
    </source>
</evidence>
<accession>A0ABQ9E9Y5</accession>
<organism evidence="2 3">
    <name type="scientific">Tegillarca granosa</name>
    <name type="common">Malaysian cockle</name>
    <name type="synonym">Anadara granosa</name>
    <dbReference type="NCBI Taxonomy" id="220873"/>
    <lineage>
        <taxon>Eukaryota</taxon>
        <taxon>Metazoa</taxon>
        <taxon>Spiralia</taxon>
        <taxon>Lophotrochozoa</taxon>
        <taxon>Mollusca</taxon>
        <taxon>Bivalvia</taxon>
        <taxon>Autobranchia</taxon>
        <taxon>Pteriomorphia</taxon>
        <taxon>Arcoida</taxon>
        <taxon>Arcoidea</taxon>
        <taxon>Arcidae</taxon>
        <taxon>Tegillarca</taxon>
    </lineage>
</organism>
<dbReference type="EMBL" id="JARBDR010000919">
    <property type="protein sequence ID" value="KAJ8300626.1"/>
    <property type="molecule type" value="Genomic_DNA"/>
</dbReference>
<dbReference type="PANTHER" id="PTHR46880:SF9">
    <property type="entry name" value="ZINC FINGER PROTEIN 862"/>
    <property type="match status" value="1"/>
</dbReference>
<evidence type="ECO:0000313" key="3">
    <source>
        <dbReference type="Proteomes" id="UP001217089"/>
    </source>
</evidence>
<name>A0ABQ9E9Y5_TEGGR</name>
<keyword evidence="3" id="KW-1185">Reference proteome</keyword>
<dbReference type="InterPro" id="IPR012337">
    <property type="entry name" value="RNaseH-like_sf"/>
</dbReference>
<protein>
    <recommendedName>
        <fullName evidence="4">DUF4371 domain-containing protein</fullName>
    </recommendedName>
</protein>